<organism evidence="5 6">
    <name type="scientific">Forsythia ovata</name>
    <dbReference type="NCBI Taxonomy" id="205694"/>
    <lineage>
        <taxon>Eukaryota</taxon>
        <taxon>Viridiplantae</taxon>
        <taxon>Streptophyta</taxon>
        <taxon>Embryophyta</taxon>
        <taxon>Tracheophyta</taxon>
        <taxon>Spermatophyta</taxon>
        <taxon>Magnoliopsida</taxon>
        <taxon>eudicotyledons</taxon>
        <taxon>Gunneridae</taxon>
        <taxon>Pentapetalae</taxon>
        <taxon>asterids</taxon>
        <taxon>lamiids</taxon>
        <taxon>Lamiales</taxon>
        <taxon>Oleaceae</taxon>
        <taxon>Forsythieae</taxon>
        <taxon>Forsythia</taxon>
    </lineage>
</organism>
<comment type="subcellular location">
    <subcellularLocation>
        <location evidence="1">Membrane</location>
    </subcellularLocation>
</comment>
<dbReference type="PANTHER" id="PTHR31234:SF65">
    <property type="entry name" value="LATE EMBRYOGENESIS ABUNDANT PROTEIN, LEA_2 SUBGROUP"/>
    <property type="match status" value="1"/>
</dbReference>
<keyword evidence="4" id="KW-1133">Transmembrane helix</keyword>
<dbReference type="Proteomes" id="UP001604277">
    <property type="component" value="Unassembled WGS sequence"/>
</dbReference>
<keyword evidence="6" id="KW-1185">Reference proteome</keyword>
<dbReference type="AlphaFoldDB" id="A0ABD1X2C9"/>
<feature type="transmembrane region" description="Helical" evidence="4">
    <location>
        <begin position="35"/>
        <end position="57"/>
    </location>
</feature>
<reference evidence="6" key="1">
    <citation type="submission" date="2024-07" db="EMBL/GenBank/DDBJ databases">
        <title>Two chromosome-level genome assemblies of Korean endemic species Abeliophyllum distichum and Forsythia ovata (Oleaceae).</title>
        <authorList>
            <person name="Jang H."/>
        </authorList>
    </citation>
    <scope>NUCLEOTIDE SEQUENCE [LARGE SCALE GENOMIC DNA]</scope>
</reference>
<feature type="region of interest" description="Disordered" evidence="3">
    <location>
        <begin position="1"/>
        <end position="21"/>
    </location>
</feature>
<dbReference type="Gene3D" id="2.60.40.1820">
    <property type="match status" value="1"/>
</dbReference>
<evidence type="ECO:0000256" key="4">
    <source>
        <dbReference type="SAM" id="Phobius"/>
    </source>
</evidence>
<dbReference type="GO" id="GO:0016020">
    <property type="term" value="C:membrane"/>
    <property type="evidence" value="ECO:0007669"/>
    <property type="project" value="UniProtKB-SubCell"/>
</dbReference>
<dbReference type="InterPro" id="IPR044839">
    <property type="entry name" value="NDR1-like"/>
</dbReference>
<protein>
    <submittedName>
        <fullName evidence="5">Late embryogenesis abundant (LEA) hydroxyproline-rich glycoprotein family</fullName>
    </submittedName>
</protein>
<proteinExistence type="predicted"/>
<gene>
    <name evidence="5" type="ORF">Fot_00864</name>
</gene>
<evidence type="ECO:0000313" key="6">
    <source>
        <dbReference type="Proteomes" id="UP001604277"/>
    </source>
</evidence>
<dbReference type="PANTHER" id="PTHR31234">
    <property type="entry name" value="LATE EMBRYOGENESIS ABUNDANT (LEA) HYDROXYPROLINE-RICH GLYCOPROTEIN FAMILY"/>
    <property type="match status" value="1"/>
</dbReference>
<sequence length="209" mass="23580">MEQKPGPTNPPPPSNIESAVAQSPELRRKNRIKLVMLYIVLFIVFQILVITAFDLTVMRIRRPKYRIHSINIQNLSINNSTNSPSFSMKFNAEIIVKNRNFGPYKFENSFLTFSYKGISVGEAVISRSTAKVFSTKKMKISLTVDSESVSRNSNLGREISSGRLEFNGASNLRGQVELMKVIKKNKAAKMNCSMIIDLAKKVVQETRCD</sequence>
<dbReference type="EMBL" id="JBFOLJ010000001">
    <property type="protein sequence ID" value="KAL2556125.1"/>
    <property type="molecule type" value="Genomic_DNA"/>
</dbReference>
<keyword evidence="4" id="KW-0812">Transmembrane</keyword>
<evidence type="ECO:0000256" key="3">
    <source>
        <dbReference type="SAM" id="MobiDB-lite"/>
    </source>
</evidence>
<evidence type="ECO:0000256" key="2">
    <source>
        <dbReference type="ARBA" id="ARBA00023136"/>
    </source>
</evidence>
<evidence type="ECO:0000313" key="5">
    <source>
        <dbReference type="EMBL" id="KAL2556125.1"/>
    </source>
</evidence>
<evidence type="ECO:0000256" key="1">
    <source>
        <dbReference type="ARBA" id="ARBA00004370"/>
    </source>
</evidence>
<comment type="caution">
    <text evidence="5">The sequence shown here is derived from an EMBL/GenBank/DDBJ whole genome shotgun (WGS) entry which is preliminary data.</text>
</comment>
<name>A0ABD1X2C9_9LAMI</name>
<accession>A0ABD1X2C9</accession>
<keyword evidence="2 4" id="KW-0472">Membrane</keyword>